<accession>A0A812XGN2</accession>
<sequence>AGVFKEAIEPLFHSSKATVVAEDTFIEPQKDLMTSGTKGLAQDLTYGRVEPRPLGLRSQLGKDKVVPLALKQKAETAVPEAANAAWVDAIVAEAQIQQVAPNEIHPLPDVLEGTTYTREGAICLPEELDMPFTEKQALALQQTDDFPHPSKSQSQDDLSSGNHHQ</sequence>
<feature type="non-terminal residue" evidence="2">
    <location>
        <position position="165"/>
    </location>
</feature>
<reference evidence="2" key="1">
    <citation type="submission" date="2021-02" db="EMBL/GenBank/DDBJ databases">
        <authorList>
            <person name="Dougan E. K."/>
            <person name="Rhodes N."/>
            <person name="Thang M."/>
            <person name="Chan C."/>
        </authorList>
    </citation>
    <scope>NUCLEOTIDE SEQUENCE</scope>
</reference>
<keyword evidence="3" id="KW-1185">Reference proteome</keyword>
<feature type="compositionally biased region" description="Polar residues" evidence="1">
    <location>
        <begin position="139"/>
        <end position="165"/>
    </location>
</feature>
<comment type="caution">
    <text evidence="2">The sequence shown here is derived from an EMBL/GenBank/DDBJ whole genome shotgun (WGS) entry which is preliminary data.</text>
</comment>
<organism evidence="2 3">
    <name type="scientific">Symbiodinium pilosum</name>
    <name type="common">Dinoflagellate</name>
    <dbReference type="NCBI Taxonomy" id="2952"/>
    <lineage>
        <taxon>Eukaryota</taxon>
        <taxon>Sar</taxon>
        <taxon>Alveolata</taxon>
        <taxon>Dinophyceae</taxon>
        <taxon>Suessiales</taxon>
        <taxon>Symbiodiniaceae</taxon>
        <taxon>Symbiodinium</taxon>
    </lineage>
</organism>
<proteinExistence type="predicted"/>
<protein>
    <submittedName>
        <fullName evidence="2">Uncharacterized protein</fullName>
    </submittedName>
</protein>
<evidence type="ECO:0000313" key="2">
    <source>
        <dbReference type="EMBL" id="CAE7723542.1"/>
    </source>
</evidence>
<dbReference type="AlphaFoldDB" id="A0A812XGN2"/>
<dbReference type="EMBL" id="CAJNIZ010045555">
    <property type="protein sequence ID" value="CAE7723542.1"/>
    <property type="molecule type" value="Genomic_DNA"/>
</dbReference>
<feature type="non-terminal residue" evidence="2">
    <location>
        <position position="1"/>
    </location>
</feature>
<feature type="region of interest" description="Disordered" evidence="1">
    <location>
        <begin position="138"/>
        <end position="165"/>
    </location>
</feature>
<dbReference type="Proteomes" id="UP000649617">
    <property type="component" value="Unassembled WGS sequence"/>
</dbReference>
<evidence type="ECO:0000313" key="3">
    <source>
        <dbReference type="Proteomes" id="UP000649617"/>
    </source>
</evidence>
<evidence type="ECO:0000256" key="1">
    <source>
        <dbReference type="SAM" id="MobiDB-lite"/>
    </source>
</evidence>
<gene>
    <name evidence="2" type="ORF">SPIL2461_LOCUS20657</name>
</gene>
<name>A0A812XGN2_SYMPI</name>